<accession>A0A811S471</accession>
<evidence type="ECO:0000313" key="3">
    <source>
        <dbReference type="EMBL" id="CAD6336141.1"/>
    </source>
</evidence>
<dbReference type="Proteomes" id="UP000604825">
    <property type="component" value="Unassembled WGS sequence"/>
</dbReference>
<dbReference type="EMBL" id="CAJGYO010000018">
    <property type="protein sequence ID" value="CAD6336141.1"/>
    <property type="molecule type" value="Genomic_DNA"/>
</dbReference>
<proteinExistence type="predicted"/>
<gene>
    <name evidence="3" type="ORF">NCGR_LOCUS60239</name>
</gene>
<name>A0A811S471_9POAL</name>
<feature type="chain" id="PRO_5032581241" description="Secreted protein" evidence="2">
    <location>
        <begin position="26"/>
        <end position="87"/>
    </location>
</feature>
<evidence type="ECO:0000256" key="2">
    <source>
        <dbReference type="SAM" id="SignalP"/>
    </source>
</evidence>
<evidence type="ECO:0000313" key="4">
    <source>
        <dbReference type="Proteomes" id="UP000604825"/>
    </source>
</evidence>
<comment type="caution">
    <text evidence="3">The sequence shown here is derived from an EMBL/GenBank/DDBJ whole genome shotgun (WGS) entry which is preliminary data.</text>
</comment>
<feature type="signal peptide" evidence="2">
    <location>
        <begin position="1"/>
        <end position="25"/>
    </location>
</feature>
<feature type="region of interest" description="Disordered" evidence="1">
    <location>
        <begin position="66"/>
        <end position="87"/>
    </location>
</feature>
<protein>
    <recommendedName>
        <fullName evidence="5">Secreted protein</fullName>
    </recommendedName>
</protein>
<keyword evidence="4" id="KW-1185">Reference proteome</keyword>
<keyword evidence="2" id="KW-0732">Signal</keyword>
<reference evidence="3" key="1">
    <citation type="submission" date="2020-10" db="EMBL/GenBank/DDBJ databases">
        <authorList>
            <person name="Han B."/>
            <person name="Lu T."/>
            <person name="Zhao Q."/>
            <person name="Huang X."/>
            <person name="Zhao Y."/>
        </authorList>
    </citation>
    <scope>NUCLEOTIDE SEQUENCE</scope>
</reference>
<evidence type="ECO:0000256" key="1">
    <source>
        <dbReference type="SAM" id="MobiDB-lite"/>
    </source>
</evidence>
<sequence length="87" mass="9211">MAKLATFIVVLLIAVAARGVHPVRAQRSAARTLDLETVEHVNLPAVVASSPTTTEIIFNVPSEEEAAAPGPDTVDYYDDKTPITGPL</sequence>
<dbReference type="AlphaFoldDB" id="A0A811S471"/>
<organism evidence="3 4">
    <name type="scientific">Miscanthus lutarioriparius</name>
    <dbReference type="NCBI Taxonomy" id="422564"/>
    <lineage>
        <taxon>Eukaryota</taxon>
        <taxon>Viridiplantae</taxon>
        <taxon>Streptophyta</taxon>
        <taxon>Embryophyta</taxon>
        <taxon>Tracheophyta</taxon>
        <taxon>Spermatophyta</taxon>
        <taxon>Magnoliopsida</taxon>
        <taxon>Liliopsida</taxon>
        <taxon>Poales</taxon>
        <taxon>Poaceae</taxon>
        <taxon>PACMAD clade</taxon>
        <taxon>Panicoideae</taxon>
        <taxon>Andropogonodae</taxon>
        <taxon>Andropogoneae</taxon>
        <taxon>Saccharinae</taxon>
        <taxon>Miscanthus</taxon>
    </lineage>
</organism>
<evidence type="ECO:0008006" key="5">
    <source>
        <dbReference type="Google" id="ProtNLM"/>
    </source>
</evidence>